<evidence type="ECO:0000313" key="3">
    <source>
        <dbReference type="Proteomes" id="UP001428341"/>
    </source>
</evidence>
<accession>A0AAP0QKN1</accession>
<keyword evidence="3" id="KW-1185">Reference proteome</keyword>
<dbReference type="InterPro" id="IPR001810">
    <property type="entry name" value="F-box_dom"/>
</dbReference>
<dbReference type="Pfam" id="PF00646">
    <property type="entry name" value="F-box"/>
    <property type="match status" value="1"/>
</dbReference>
<dbReference type="AlphaFoldDB" id="A0AAP0QKN1"/>
<dbReference type="Gene3D" id="1.20.1280.50">
    <property type="match status" value="1"/>
</dbReference>
<sequence>MEGKEHAQTPRLPSNSSDLIDDLLISILARLSPLEIICTSMVCSSWNRIVRSSSHSRRAEAPWLVLPSETEEGADVDGCHFFNVEEPREKTKIYKLKKQSIQEFRKVAVHRIIPWMAHSLRS</sequence>
<dbReference type="EMBL" id="JBCGBO010000005">
    <property type="protein sequence ID" value="KAK9201543.1"/>
    <property type="molecule type" value="Genomic_DNA"/>
</dbReference>
<dbReference type="SUPFAM" id="SSF81383">
    <property type="entry name" value="F-box domain"/>
    <property type="match status" value="1"/>
</dbReference>
<organism evidence="2 3">
    <name type="scientific">Citrus x changshan-huyou</name>
    <dbReference type="NCBI Taxonomy" id="2935761"/>
    <lineage>
        <taxon>Eukaryota</taxon>
        <taxon>Viridiplantae</taxon>
        <taxon>Streptophyta</taxon>
        <taxon>Embryophyta</taxon>
        <taxon>Tracheophyta</taxon>
        <taxon>Spermatophyta</taxon>
        <taxon>Magnoliopsida</taxon>
        <taxon>eudicotyledons</taxon>
        <taxon>Gunneridae</taxon>
        <taxon>Pentapetalae</taxon>
        <taxon>rosids</taxon>
        <taxon>malvids</taxon>
        <taxon>Sapindales</taxon>
        <taxon>Rutaceae</taxon>
        <taxon>Aurantioideae</taxon>
        <taxon>Citrus</taxon>
    </lineage>
</organism>
<dbReference type="Proteomes" id="UP001428341">
    <property type="component" value="Unassembled WGS sequence"/>
</dbReference>
<protein>
    <recommendedName>
        <fullName evidence="1">F-box domain-containing protein</fullName>
    </recommendedName>
</protein>
<evidence type="ECO:0000259" key="1">
    <source>
        <dbReference type="Pfam" id="PF00646"/>
    </source>
</evidence>
<proteinExistence type="predicted"/>
<gene>
    <name evidence="2" type="ORF">WN944_016748</name>
</gene>
<comment type="caution">
    <text evidence="2">The sequence shown here is derived from an EMBL/GenBank/DDBJ whole genome shotgun (WGS) entry which is preliminary data.</text>
</comment>
<dbReference type="CDD" id="cd09917">
    <property type="entry name" value="F-box_SF"/>
    <property type="match status" value="1"/>
</dbReference>
<evidence type="ECO:0000313" key="2">
    <source>
        <dbReference type="EMBL" id="KAK9201543.1"/>
    </source>
</evidence>
<reference evidence="2 3" key="1">
    <citation type="submission" date="2024-05" db="EMBL/GenBank/DDBJ databases">
        <title>Haplotype-resolved chromosome-level genome assembly of Huyou (Citrus changshanensis).</title>
        <authorList>
            <person name="Miao C."/>
            <person name="Chen W."/>
            <person name="Wu Y."/>
            <person name="Wang L."/>
            <person name="Zhao S."/>
            <person name="Grierson D."/>
            <person name="Xu C."/>
            <person name="Chen K."/>
        </authorList>
    </citation>
    <scope>NUCLEOTIDE SEQUENCE [LARGE SCALE GENOMIC DNA]</scope>
    <source>
        <strain evidence="2">01-14</strain>
        <tissue evidence="2">Leaf</tissue>
    </source>
</reference>
<dbReference type="InterPro" id="IPR036047">
    <property type="entry name" value="F-box-like_dom_sf"/>
</dbReference>
<name>A0AAP0QKN1_9ROSI</name>
<feature type="domain" description="F-box" evidence="1">
    <location>
        <begin position="17"/>
        <end position="54"/>
    </location>
</feature>